<protein>
    <recommendedName>
        <fullName evidence="5">ATPase AAA-type core domain-containing protein</fullName>
    </recommendedName>
</protein>
<dbReference type="RefSeq" id="WP_003086206.1">
    <property type="nucleotide sequence ID" value="NZ_AJTZ01000002.1"/>
</dbReference>
<feature type="domain" description="Endonuclease GajA/Old nuclease/RecF-like AAA" evidence="1">
    <location>
        <begin position="1"/>
        <end position="168"/>
    </location>
</feature>
<dbReference type="Gene3D" id="3.40.50.300">
    <property type="entry name" value="P-loop containing nucleotide triphosphate hydrolases"/>
    <property type="match status" value="1"/>
</dbReference>
<evidence type="ECO:0000259" key="2">
    <source>
        <dbReference type="Pfam" id="PF13304"/>
    </source>
</evidence>
<dbReference type="PANTHER" id="PTHR43581:SF4">
    <property type="entry name" value="ATP_GTP PHOSPHATASE"/>
    <property type="match status" value="1"/>
</dbReference>
<reference evidence="3 4" key="1">
    <citation type="submission" date="2009-12" db="EMBL/GenBank/DDBJ databases">
        <authorList>
            <person name="Lefebure T."/>
            <person name="Cornejo O.E."/>
            <person name="Pavinski Bitar P.D."/>
            <person name="Lang P."/>
            <person name="Stanhope M.J."/>
        </authorList>
    </citation>
    <scope>NUCLEOTIDE SEQUENCE [LARGE SCALE GENOMIC DNA]</scope>
    <source>
        <strain evidence="3 4">FA-1</strain>
    </source>
</reference>
<dbReference type="Pfam" id="PF13175">
    <property type="entry name" value="AAA_15"/>
    <property type="match status" value="1"/>
</dbReference>
<dbReference type="SUPFAM" id="SSF52540">
    <property type="entry name" value="P-loop containing nucleoside triphosphate hydrolases"/>
    <property type="match status" value="1"/>
</dbReference>
<keyword evidence="4" id="KW-1185">Reference proteome</keyword>
<dbReference type="PANTHER" id="PTHR43581">
    <property type="entry name" value="ATP/GTP PHOSPHATASE"/>
    <property type="match status" value="1"/>
</dbReference>
<feature type="domain" description="ATPase AAA-type core" evidence="2">
    <location>
        <begin position="240"/>
        <end position="303"/>
    </location>
</feature>
<comment type="caution">
    <text evidence="3">The sequence shown here is derived from an EMBL/GenBank/DDBJ whole genome shotgun (WGS) entry which is preliminary data.</text>
</comment>
<evidence type="ECO:0000259" key="1">
    <source>
        <dbReference type="Pfam" id="PF13175"/>
    </source>
</evidence>
<dbReference type="Proteomes" id="UP000007815">
    <property type="component" value="Unassembled WGS sequence"/>
</dbReference>
<evidence type="ECO:0000313" key="3">
    <source>
        <dbReference type="EMBL" id="EJN95055.1"/>
    </source>
</evidence>
<dbReference type="InterPro" id="IPR041685">
    <property type="entry name" value="AAA_GajA/Old/RecF-like"/>
</dbReference>
<evidence type="ECO:0008006" key="5">
    <source>
        <dbReference type="Google" id="ProtNLM"/>
    </source>
</evidence>
<dbReference type="InterPro" id="IPR003959">
    <property type="entry name" value="ATPase_AAA_core"/>
</dbReference>
<dbReference type="InterPro" id="IPR027417">
    <property type="entry name" value="P-loop_NTPase"/>
</dbReference>
<organism evidence="3 4">
    <name type="scientific">Streptococcus ratti FA-1 = DSM 20564</name>
    <dbReference type="NCBI Taxonomy" id="699248"/>
    <lineage>
        <taxon>Bacteria</taxon>
        <taxon>Bacillati</taxon>
        <taxon>Bacillota</taxon>
        <taxon>Bacilli</taxon>
        <taxon>Lactobacillales</taxon>
        <taxon>Streptococcaceae</taxon>
        <taxon>Streptococcus</taxon>
    </lineage>
</organism>
<dbReference type="Pfam" id="PF13304">
    <property type="entry name" value="AAA_21"/>
    <property type="match status" value="1"/>
</dbReference>
<accession>A0ABN0GWW9</accession>
<dbReference type="EMBL" id="AJTZ01000002">
    <property type="protein sequence ID" value="EJN95055.1"/>
    <property type="molecule type" value="Genomic_DNA"/>
</dbReference>
<proteinExistence type="predicted"/>
<evidence type="ECO:0000313" key="4">
    <source>
        <dbReference type="Proteomes" id="UP000007815"/>
    </source>
</evidence>
<dbReference type="InterPro" id="IPR051396">
    <property type="entry name" value="Bact_Antivir_Def_Nuclease"/>
</dbReference>
<gene>
    <name evidence="3" type="ORF">SRA_00088</name>
</gene>
<sequence length="578" mass="67045">MLQKIQFINYKCFEDSTVEFKDVTIAVGKNNAGKSTMIEGLRLIALAIRYGSRHNYVDLPLFFHQRNKKSKKLKLDTLKIDLRTVSHFYREDYISRIIAYFDNDLRIEIYISENEAYACYYEKSGKNIKSKEKFLSSDFPKVEILPQIGLIKEEEKGLADSTIVNGRDTYLSSRHFRNEILFEKKLNKNIYDEFCQLAEKTWNGLKINELIEPSIGFNDDTIPPIQLMVEADRFTSEIGFMGSGLQMWLQIIWFICKSLGSDTIILDEPDVYMHPDLQRSLVKIVKQRFKQVIIASHSVEILSEVNPENVVMIDKTRKWMKFSSDVISVQNALEDLGSSQNITLLRIANAKKCIFVENSNDLKLLNKIYEKFYPDNNDSLLTLPFVELKGASNLPQAFGLSKLFKNETNGDIKAICILDRDYFPQEYLDKKLIDATNASLDLRFWKKKEIENYFLIPNVLFSISGMKDKNEFLSTLNKKIDENFRDEIADSLASKLQSINPKWDISKANMEARKIRDGSWKSLDNKLSIVGGKAVLKMLRCWYQKDFQKSCSIDDIIRNSKVEDFDSEIIEVVEWLRN</sequence>
<dbReference type="CDD" id="cd00267">
    <property type="entry name" value="ABC_ATPase"/>
    <property type="match status" value="1"/>
</dbReference>
<name>A0ABN0GWW9_STRRT</name>